<feature type="region of interest" description="Disordered" evidence="3">
    <location>
        <begin position="1"/>
        <end position="21"/>
    </location>
</feature>
<reference evidence="5 6" key="1">
    <citation type="journal article" date="2019" name="Nat. Ecol. Evol.">
        <title>Megaphylogeny resolves global patterns of mushroom evolution.</title>
        <authorList>
            <person name="Varga T."/>
            <person name="Krizsan K."/>
            <person name="Foldi C."/>
            <person name="Dima B."/>
            <person name="Sanchez-Garcia M."/>
            <person name="Sanchez-Ramirez S."/>
            <person name="Szollosi G.J."/>
            <person name="Szarkandi J.G."/>
            <person name="Papp V."/>
            <person name="Albert L."/>
            <person name="Andreopoulos W."/>
            <person name="Angelini C."/>
            <person name="Antonin V."/>
            <person name="Barry K.W."/>
            <person name="Bougher N.L."/>
            <person name="Buchanan P."/>
            <person name="Buyck B."/>
            <person name="Bense V."/>
            <person name="Catcheside P."/>
            <person name="Chovatia M."/>
            <person name="Cooper J."/>
            <person name="Damon W."/>
            <person name="Desjardin D."/>
            <person name="Finy P."/>
            <person name="Geml J."/>
            <person name="Haridas S."/>
            <person name="Hughes K."/>
            <person name="Justo A."/>
            <person name="Karasinski D."/>
            <person name="Kautmanova I."/>
            <person name="Kiss B."/>
            <person name="Kocsube S."/>
            <person name="Kotiranta H."/>
            <person name="LaButti K.M."/>
            <person name="Lechner B.E."/>
            <person name="Liimatainen K."/>
            <person name="Lipzen A."/>
            <person name="Lukacs Z."/>
            <person name="Mihaltcheva S."/>
            <person name="Morgado L.N."/>
            <person name="Niskanen T."/>
            <person name="Noordeloos M.E."/>
            <person name="Ohm R.A."/>
            <person name="Ortiz-Santana B."/>
            <person name="Ovrebo C."/>
            <person name="Racz N."/>
            <person name="Riley R."/>
            <person name="Savchenko A."/>
            <person name="Shiryaev A."/>
            <person name="Soop K."/>
            <person name="Spirin V."/>
            <person name="Szebenyi C."/>
            <person name="Tomsovsky M."/>
            <person name="Tulloss R.E."/>
            <person name="Uehling J."/>
            <person name="Grigoriev I.V."/>
            <person name="Vagvolgyi C."/>
            <person name="Papp T."/>
            <person name="Martin F.M."/>
            <person name="Miettinen O."/>
            <person name="Hibbett D.S."/>
            <person name="Nagy L.G."/>
        </authorList>
    </citation>
    <scope>NUCLEOTIDE SEQUENCE [LARGE SCALE GENOMIC DNA]</scope>
    <source>
        <strain evidence="5 6">CBS 962.96</strain>
    </source>
</reference>
<dbReference type="GO" id="GO:0008270">
    <property type="term" value="F:zinc ion binding"/>
    <property type="evidence" value="ECO:0007669"/>
    <property type="project" value="InterPro"/>
</dbReference>
<gene>
    <name evidence="5" type="ORF">K435DRAFT_778669</name>
</gene>
<dbReference type="SUPFAM" id="SSF57701">
    <property type="entry name" value="Zn2/Cys6 DNA-binding domain"/>
    <property type="match status" value="1"/>
</dbReference>
<dbReference type="InterPro" id="IPR050613">
    <property type="entry name" value="Sec_Metabolite_Reg"/>
</dbReference>
<name>A0A4V4HFT7_DENBC</name>
<dbReference type="Gene3D" id="4.10.240.10">
    <property type="entry name" value="Zn(2)-C6 fungal-type DNA-binding domain"/>
    <property type="match status" value="1"/>
</dbReference>
<protein>
    <recommendedName>
        <fullName evidence="4">Zn(2)-C6 fungal-type domain-containing protein</fullName>
    </recommendedName>
</protein>
<dbReference type="Pfam" id="PF00172">
    <property type="entry name" value="Zn_clus"/>
    <property type="match status" value="1"/>
</dbReference>
<comment type="subcellular location">
    <subcellularLocation>
        <location evidence="1">Nucleus</location>
    </subcellularLocation>
</comment>
<organism evidence="5 6">
    <name type="scientific">Dendrothele bispora (strain CBS 962.96)</name>
    <dbReference type="NCBI Taxonomy" id="1314807"/>
    <lineage>
        <taxon>Eukaryota</taxon>
        <taxon>Fungi</taxon>
        <taxon>Dikarya</taxon>
        <taxon>Basidiomycota</taxon>
        <taxon>Agaricomycotina</taxon>
        <taxon>Agaricomycetes</taxon>
        <taxon>Agaricomycetidae</taxon>
        <taxon>Agaricales</taxon>
        <taxon>Agaricales incertae sedis</taxon>
        <taxon>Dendrothele</taxon>
    </lineage>
</organism>
<dbReference type="AlphaFoldDB" id="A0A4V4HFT7"/>
<dbReference type="PANTHER" id="PTHR31001:SF90">
    <property type="entry name" value="CENTROMERE DNA-BINDING PROTEIN COMPLEX CBF3 SUBUNIT B"/>
    <property type="match status" value="1"/>
</dbReference>
<dbReference type="GO" id="GO:0000981">
    <property type="term" value="F:DNA-binding transcription factor activity, RNA polymerase II-specific"/>
    <property type="evidence" value="ECO:0007669"/>
    <property type="project" value="InterPro"/>
</dbReference>
<evidence type="ECO:0000256" key="1">
    <source>
        <dbReference type="ARBA" id="ARBA00004123"/>
    </source>
</evidence>
<accession>A0A4V4HFT7</accession>
<evidence type="ECO:0000256" key="3">
    <source>
        <dbReference type="SAM" id="MobiDB-lite"/>
    </source>
</evidence>
<evidence type="ECO:0000313" key="5">
    <source>
        <dbReference type="EMBL" id="THU96215.1"/>
    </source>
</evidence>
<dbReference type="PANTHER" id="PTHR31001">
    <property type="entry name" value="UNCHARACTERIZED TRANSCRIPTIONAL REGULATORY PROTEIN"/>
    <property type="match status" value="1"/>
</dbReference>
<evidence type="ECO:0000313" key="6">
    <source>
        <dbReference type="Proteomes" id="UP000297245"/>
    </source>
</evidence>
<dbReference type="InterPro" id="IPR001138">
    <property type="entry name" value="Zn2Cys6_DnaBD"/>
</dbReference>
<proteinExistence type="predicted"/>
<sequence>MGMEHLAQPDQPNKKKRRRQALSCTECKRRKIKCDRKQPCSPCTRRGEQAKCQWHVVESV</sequence>
<dbReference type="OrthoDB" id="3362851at2759"/>
<dbReference type="SMART" id="SM00066">
    <property type="entry name" value="GAL4"/>
    <property type="match status" value="1"/>
</dbReference>
<dbReference type="Proteomes" id="UP000297245">
    <property type="component" value="Unassembled WGS sequence"/>
</dbReference>
<evidence type="ECO:0000256" key="2">
    <source>
        <dbReference type="ARBA" id="ARBA00023242"/>
    </source>
</evidence>
<feature type="domain" description="Zn(2)-C6 fungal-type" evidence="4">
    <location>
        <begin position="23"/>
        <end position="54"/>
    </location>
</feature>
<keyword evidence="6" id="KW-1185">Reference proteome</keyword>
<dbReference type="GO" id="GO:0005634">
    <property type="term" value="C:nucleus"/>
    <property type="evidence" value="ECO:0007669"/>
    <property type="project" value="UniProtKB-SubCell"/>
</dbReference>
<keyword evidence="2" id="KW-0539">Nucleus</keyword>
<dbReference type="PROSITE" id="PS00463">
    <property type="entry name" value="ZN2_CY6_FUNGAL_1"/>
    <property type="match status" value="1"/>
</dbReference>
<evidence type="ECO:0000259" key="4">
    <source>
        <dbReference type="PROSITE" id="PS50048"/>
    </source>
</evidence>
<dbReference type="InterPro" id="IPR036864">
    <property type="entry name" value="Zn2-C6_fun-type_DNA-bd_sf"/>
</dbReference>
<dbReference type="EMBL" id="ML179182">
    <property type="protein sequence ID" value="THU96215.1"/>
    <property type="molecule type" value="Genomic_DNA"/>
</dbReference>
<dbReference type="PROSITE" id="PS50048">
    <property type="entry name" value="ZN2_CY6_FUNGAL_2"/>
    <property type="match status" value="1"/>
</dbReference>